<feature type="transmembrane region" description="Helical" evidence="2">
    <location>
        <begin position="205"/>
        <end position="228"/>
    </location>
</feature>
<feature type="region of interest" description="Disordered" evidence="1">
    <location>
        <begin position="1"/>
        <end position="22"/>
    </location>
</feature>
<feature type="transmembrane region" description="Helical" evidence="2">
    <location>
        <begin position="161"/>
        <end position="185"/>
    </location>
</feature>
<keyword evidence="2" id="KW-0812">Transmembrane</keyword>
<comment type="caution">
    <text evidence="3">The sequence shown here is derived from an EMBL/GenBank/DDBJ whole genome shotgun (WGS) entry which is preliminary data.</text>
</comment>
<dbReference type="EMBL" id="JADMLG010000013">
    <property type="protein sequence ID" value="MBH0779936.1"/>
    <property type="molecule type" value="Genomic_DNA"/>
</dbReference>
<feature type="region of interest" description="Disordered" evidence="1">
    <location>
        <begin position="433"/>
        <end position="463"/>
    </location>
</feature>
<gene>
    <name evidence="3" type="ORF">IT779_27045</name>
</gene>
<protein>
    <submittedName>
        <fullName evidence="3">Uncharacterized protein</fullName>
    </submittedName>
</protein>
<keyword evidence="2" id="KW-0472">Membrane</keyword>
<reference evidence="3" key="1">
    <citation type="submission" date="2020-11" db="EMBL/GenBank/DDBJ databases">
        <title>Nocardia NEAU-351.nov., a novel actinomycete isolated from the cow dung.</title>
        <authorList>
            <person name="Zhang X."/>
        </authorList>
    </citation>
    <scope>NUCLEOTIDE SEQUENCE</scope>
    <source>
        <strain evidence="3">NEAU-351</strain>
    </source>
</reference>
<dbReference type="Proteomes" id="UP000655751">
    <property type="component" value="Unassembled WGS sequence"/>
</dbReference>
<evidence type="ECO:0000256" key="1">
    <source>
        <dbReference type="SAM" id="MobiDB-lite"/>
    </source>
</evidence>
<evidence type="ECO:0000256" key="2">
    <source>
        <dbReference type="SAM" id="Phobius"/>
    </source>
</evidence>
<keyword evidence="4" id="KW-1185">Reference proteome</keyword>
<organism evidence="3 4">
    <name type="scientific">Nocardia bovistercoris</name>
    <dbReference type="NCBI Taxonomy" id="2785916"/>
    <lineage>
        <taxon>Bacteria</taxon>
        <taxon>Bacillati</taxon>
        <taxon>Actinomycetota</taxon>
        <taxon>Actinomycetes</taxon>
        <taxon>Mycobacteriales</taxon>
        <taxon>Nocardiaceae</taxon>
        <taxon>Nocardia</taxon>
    </lineage>
</organism>
<feature type="transmembrane region" description="Helical" evidence="2">
    <location>
        <begin position="249"/>
        <end position="273"/>
    </location>
</feature>
<accession>A0A931IEU7</accession>
<proteinExistence type="predicted"/>
<dbReference type="RefSeq" id="WP_196152258.1">
    <property type="nucleotide sequence ID" value="NZ_JADMLG010000013.1"/>
</dbReference>
<dbReference type="AlphaFoldDB" id="A0A931IEU7"/>
<keyword evidence="2" id="KW-1133">Transmembrane helix</keyword>
<evidence type="ECO:0000313" key="3">
    <source>
        <dbReference type="EMBL" id="MBH0779936.1"/>
    </source>
</evidence>
<evidence type="ECO:0000313" key="4">
    <source>
        <dbReference type="Proteomes" id="UP000655751"/>
    </source>
</evidence>
<feature type="compositionally biased region" description="Acidic residues" evidence="1">
    <location>
        <begin position="454"/>
        <end position="463"/>
    </location>
</feature>
<sequence>MTVTKPTDPPVATAGPQFEPTSVPKRDIAWSLATGKPIPREWLPQVLALVGEQQRIGVTRNPDMLSQMEALVLSQGMLVAEEARDRGADQLGELVDRAATIRGDIDTARAEIAQLEARPLIGMNGDIISARGAKERMGTVSAVVTEERDAGSVKHRRVPVLLHHFSTCAVMLDFPVLLYFLAQVFNVDLAGLGSASAAAWGESLIPLITSVVFALLGTAAVAVGLKFFGRDLKGYKDKHGHIQFPAGQARVIPSLFVGLTSLLAIGAGIVMAYRIVSDSVAAGGSIASAAILAVFFAVIVIVVNVVVFSTCFRDGSLQTDEIDHLMAQLQPIQNLRVDFQRRIDGLTVQLPPLRLKAERVYAATLARMGTPLKGADQVRLLARSYHQGCGAEAMLTYAQGNPGGNLLAPRVVVDYSILDHLMARLGELVTVSDPPTINPAATPEASTESVPANDEADDLGGEW</sequence>
<name>A0A931IEU7_9NOCA</name>
<feature type="transmembrane region" description="Helical" evidence="2">
    <location>
        <begin position="285"/>
        <end position="308"/>
    </location>
</feature>